<dbReference type="Gene3D" id="3.40.50.1000">
    <property type="entry name" value="HAD superfamily/HAD-like"/>
    <property type="match status" value="1"/>
</dbReference>
<dbReference type="InterPro" id="IPR008250">
    <property type="entry name" value="ATPase_P-typ_transduc_dom_A_sf"/>
</dbReference>
<evidence type="ECO:0000256" key="3">
    <source>
        <dbReference type="ARBA" id="ARBA00022692"/>
    </source>
</evidence>
<dbReference type="Gene3D" id="3.40.1110.10">
    <property type="entry name" value="Calcium-transporting ATPase, cytoplasmic domain N"/>
    <property type="match status" value="1"/>
</dbReference>
<dbReference type="SUPFAM" id="SSF56784">
    <property type="entry name" value="HAD-like"/>
    <property type="match status" value="1"/>
</dbReference>
<evidence type="ECO:0000259" key="11">
    <source>
        <dbReference type="PROSITE" id="PS50846"/>
    </source>
</evidence>
<evidence type="ECO:0000256" key="6">
    <source>
        <dbReference type="ARBA" id="ARBA00022989"/>
    </source>
</evidence>
<dbReference type="PANTHER" id="PTHR48085:SF5">
    <property type="entry name" value="CADMIUM_ZINC-TRANSPORTING ATPASE HMA4-RELATED"/>
    <property type="match status" value="1"/>
</dbReference>
<dbReference type="Pfam" id="PF00403">
    <property type="entry name" value="HMA"/>
    <property type="match status" value="1"/>
</dbReference>
<keyword evidence="10" id="KW-0479">Metal-binding</keyword>
<accession>A0AA41R3R2</accession>
<dbReference type="CDD" id="cd00371">
    <property type="entry name" value="HMA"/>
    <property type="match status" value="1"/>
</dbReference>
<comment type="catalytic activity">
    <reaction evidence="9">
        <text>Zn(2+)(in) + ATP + H2O = Zn(2+)(out) + ADP + phosphate + H(+)</text>
        <dbReference type="Rhea" id="RHEA:20621"/>
        <dbReference type="ChEBI" id="CHEBI:15377"/>
        <dbReference type="ChEBI" id="CHEBI:15378"/>
        <dbReference type="ChEBI" id="CHEBI:29105"/>
        <dbReference type="ChEBI" id="CHEBI:30616"/>
        <dbReference type="ChEBI" id="CHEBI:43474"/>
        <dbReference type="ChEBI" id="CHEBI:456216"/>
        <dbReference type="EC" id="7.2.2.12"/>
    </reaction>
</comment>
<dbReference type="PROSITE" id="PS50846">
    <property type="entry name" value="HMA_2"/>
    <property type="match status" value="1"/>
</dbReference>
<evidence type="ECO:0000313" key="12">
    <source>
        <dbReference type="EMBL" id="MCJ8501472.1"/>
    </source>
</evidence>
<feature type="transmembrane region" description="Helical" evidence="10">
    <location>
        <begin position="653"/>
        <end position="675"/>
    </location>
</feature>
<dbReference type="Gene3D" id="3.30.70.100">
    <property type="match status" value="1"/>
</dbReference>
<dbReference type="InterPro" id="IPR001757">
    <property type="entry name" value="P_typ_ATPase"/>
</dbReference>
<evidence type="ECO:0000256" key="7">
    <source>
        <dbReference type="ARBA" id="ARBA00023136"/>
    </source>
</evidence>
<dbReference type="InterPro" id="IPR023299">
    <property type="entry name" value="ATPase_P-typ_cyto_dom_N"/>
</dbReference>
<proteinExistence type="inferred from homology"/>
<feature type="transmembrane region" description="Helical" evidence="10">
    <location>
        <begin position="349"/>
        <end position="370"/>
    </location>
</feature>
<dbReference type="GO" id="GO:0015086">
    <property type="term" value="F:cadmium ion transmembrane transporter activity"/>
    <property type="evidence" value="ECO:0007669"/>
    <property type="project" value="TreeGrafter"/>
</dbReference>
<dbReference type="GO" id="GO:0046872">
    <property type="term" value="F:metal ion binding"/>
    <property type="evidence" value="ECO:0007669"/>
    <property type="project" value="UniProtKB-KW"/>
</dbReference>
<dbReference type="PRINTS" id="PR00941">
    <property type="entry name" value="CDATPASE"/>
</dbReference>
<evidence type="ECO:0000256" key="2">
    <source>
        <dbReference type="ARBA" id="ARBA00006024"/>
    </source>
</evidence>
<comment type="similarity">
    <text evidence="2 10">Belongs to the cation transport ATPase (P-type) (TC 3.A.3) family. Type IB subfamily.</text>
</comment>
<dbReference type="GO" id="GO:0005886">
    <property type="term" value="C:plasma membrane"/>
    <property type="evidence" value="ECO:0007669"/>
    <property type="project" value="UniProtKB-SubCell"/>
</dbReference>
<dbReference type="GO" id="GO:0016463">
    <property type="term" value="F:P-type zinc transporter activity"/>
    <property type="evidence" value="ECO:0007669"/>
    <property type="project" value="UniProtKB-EC"/>
</dbReference>
<dbReference type="NCBIfam" id="TIGR01512">
    <property type="entry name" value="ATPase-IB2_Cd"/>
    <property type="match status" value="1"/>
</dbReference>
<dbReference type="GO" id="GO:0016887">
    <property type="term" value="F:ATP hydrolysis activity"/>
    <property type="evidence" value="ECO:0007669"/>
    <property type="project" value="InterPro"/>
</dbReference>
<dbReference type="NCBIfam" id="TIGR01494">
    <property type="entry name" value="ATPase_P-type"/>
    <property type="match status" value="2"/>
</dbReference>
<dbReference type="Pfam" id="PF00122">
    <property type="entry name" value="E1-E2_ATPase"/>
    <property type="match status" value="1"/>
</dbReference>
<dbReference type="InterPro" id="IPR059000">
    <property type="entry name" value="ATPase_P-type_domA"/>
</dbReference>
<evidence type="ECO:0000256" key="8">
    <source>
        <dbReference type="ARBA" id="ARBA00039097"/>
    </source>
</evidence>
<dbReference type="PROSITE" id="PS00154">
    <property type="entry name" value="ATPASE_E1_E2"/>
    <property type="match status" value="1"/>
</dbReference>
<dbReference type="EMBL" id="JALJRB010000014">
    <property type="protein sequence ID" value="MCJ8501472.1"/>
    <property type="molecule type" value="Genomic_DNA"/>
</dbReference>
<dbReference type="SUPFAM" id="SSF81665">
    <property type="entry name" value="Calcium ATPase, transmembrane domain M"/>
    <property type="match status" value="1"/>
</dbReference>
<feature type="domain" description="HMA" evidence="11">
    <location>
        <begin position="1"/>
        <end position="63"/>
    </location>
</feature>
<evidence type="ECO:0000256" key="1">
    <source>
        <dbReference type="ARBA" id="ARBA00004141"/>
    </source>
</evidence>
<evidence type="ECO:0000256" key="10">
    <source>
        <dbReference type="RuleBase" id="RU362081"/>
    </source>
</evidence>
<comment type="caution">
    <text evidence="12">The sequence shown here is derived from an EMBL/GenBank/DDBJ whole genome shotgun (WGS) entry which is preliminary data.</text>
</comment>
<keyword evidence="6 10" id="KW-1133">Transmembrane helix</keyword>
<evidence type="ECO:0000313" key="13">
    <source>
        <dbReference type="Proteomes" id="UP001165427"/>
    </source>
</evidence>
<comment type="subcellular location">
    <subcellularLocation>
        <location evidence="10">Cell membrane</location>
    </subcellularLocation>
    <subcellularLocation>
        <location evidence="1">Membrane</location>
        <topology evidence="1">Multi-pass membrane protein</topology>
    </subcellularLocation>
</comment>
<dbReference type="NCBIfam" id="TIGR01525">
    <property type="entry name" value="ATPase-IB_hvy"/>
    <property type="match status" value="1"/>
</dbReference>
<dbReference type="Proteomes" id="UP001165427">
    <property type="component" value="Unassembled WGS sequence"/>
</dbReference>
<keyword evidence="13" id="KW-1185">Reference proteome</keyword>
<dbReference type="InterPro" id="IPR027256">
    <property type="entry name" value="P-typ_ATPase_IB"/>
</dbReference>
<dbReference type="Gene3D" id="2.70.150.10">
    <property type="entry name" value="Calcium-transporting ATPase, cytoplasmic transduction domain A"/>
    <property type="match status" value="1"/>
</dbReference>
<keyword evidence="7 10" id="KW-0472">Membrane</keyword>
<evidence type="ECO:0000256" key="5">
    <source>
        <dbReference type="ARBA" id="ARBA00022840"/>
    </source>
</evidence>
<keyword evidence="3 10" id="KW-0812">Transmembrane</keyword>
<keyword evidence="5 10" id="KW-0067">ATP-binding</keyword>
<dbReference type="InterPro" id="IPR023214">
    <property type="entry name" value="HAD_sf"/>
</dbReference>
<protein>
    <recommendedName>
        <fullName evidence="8">P-type Zn(2+) transporter</fullName>
        <ecNumber evidence="8">7.2.2.12</ecNumber>
    </recommendedName>
</protein>
<keyword evidence="4 10" id="KW-0547">Nucleotide-binding</keyword>
<dbReference type="InterPro" id="IPR006121">
    <property type="entry name" value="HMA_dom"/>
</dbReference>
<dbReference type="InterPro" id="IPR018303">
    <property type="entry name" value="ATPase_P-typ_P_site"/>
</dbReference>
<keyword evidence="10" id="KW-1003">Cell membrane</keyword>
<feature type="transmembrane region" description="Helical" evidence="10">
    <location>
        <begin position="317"/>
        <end position="337"/>
    </location>
</feature>
<dbReference type="InterPro" id="IPR036412">
    <property type="entry name" value="HAD-like_sf"/>
</dbReference>
<dbReference type="SUPFAM" id="SSF81653">
    <property type="entry name" value="Calcium ATPase, transduction domain A"/>
    <property type="match status" value="1"/>
</dbReference>
<feature type="transmembrane region" description="Helical" evidence="10">
    <location>
        <begin position="87"/>
        <end position="105"/>
    </location>
</feature>
<dbReference type="RefSeq" id="WP_246909181.1">
    <property type="nucleotide sequence ID" value="NZ_JALJRB010000014.1"/>
</dbReference>
<dbReference type="InterPro" id="IPR023298">
    <property type="entry name" value="ATPase_P-typ_TM_dom_sf"/>
</dbReference>
<reference evidence="12" key="1">
    <citation type="submission" date="2022-04" db="EMBL/GenBank/DDBJ databases">
        <title>Desulfatitalea alkaliphila sp. nov., a novel anaerobic sulfate-reducing bacterium isolated from terrestrial mud volcano, Taman Peninsula, Russia.</title>
        <authorList>
            <person name="Khomyakova M.A."/>
            <person name="Merkel A.Y."/>
            <person name="Slobodkin A.I."/>
        </authorList>
    </citation>
    <scope>NUCLEOTIDE SEQUENCE</scope>
    <source>
        <strain evidence="12">M08but</strain>
    </source>
</reference>
<evidence type="ECO:0000256" key="9">
    <source>
        <dbReference type="ARBA" id="ARBA00047308"/>
    </source>
</evidence>
<sequence length="704" mass="74615">MKNSYAIENIDCAMCALKIEEALNRLPGVHYAALDFTNQRLHLEAEDLEQVRAAIARLEPEATLKELPEGSGAAEPETEVFRLNRELVMLGIALLLFGAHWLFGARLQSLGVPGLHLLPALAAYLLAGANVFRGAWRTLRRGDLFDENVLMVIATIGALAIDAVAEAVTVMLFFKTGELLQNLAVSRSRRSIRALLASRPDKAFRQTTTGLEAVAPEQVRVGDTLVVRPGEKVPLDGKVLSGDSRLDTSALTGEPVPLHARPGDAVMAGMINLHAALTLRVTRPFGQSAIAKVLELVTSAAARKAPTEKFITTFARWYTPAVVAAAAAVAVIPPLVLPDALFRTWIYRALVLLVISCPCALVISIPLGYFGGIGRASKNGILVKGSNYLDALAHLKTVVFDKTGTLTHGRFELLEVVPRNGRHPKALLTHAALAEMHATHPIAQSILAALRREDITLDGDAVSGHTALPGRGIRATVHGRTVLVGNDALLHEQGIPHDVCEVDGTAVHVVIDGEYAGHLRMGDAVKPEAAEALAGLRKEGVEQLVMLTGDNECAAAAVADQLQLDAFHAGLLPDEKVAVLEQIMARAGDGGKVAFVGDGINDAPVIARSDVGVAMGAMGSEAAIETADVVLMTGSPMKMVTAVRIARRTRTIVWQNIVMALAVKGVFVVLGAMGVASMWEAVFADVGVALAAVVNATRALHSRG</sequence>
<dbReference type="PANTHER" id="PTHR48085">
    <property type="entry name" value="CADMIUM/ZINC-TRANSPORTING ATPASE HMA2-RELATED"/>
    <property type="match status" value="1"/>
</dbReference>
<dbReference type="AlphaFoldDB" id="A0AA41R3R2"/>
<dbReference type="GO" id="GO:0005524">
    <property type="term" value="F:ATP binding"/>
    <property type="evidence" value="ECO:0007669"/>
    <property type="project" value="UniProtKB-UniRule"/>
</dbReference>
<feature type="transmembrane region" description="Helical" evidence="10">
    <location>
        <begin position="117"/>
        <end position="136"/>
    </location>
</feature>
<name>A0AA41R3R2_9BACT</name>
<dbReference type="SUPFAM" id="SSF55008">
    <property type="entry name" value="HMA, heavy metal-associated domain"/>
    <property type="match status" value="1"/>
</dbReference>
<organism evidence="12 13">
    <name type="scientific">Desulfatitalea alkaliphila</name>
    <dbReference type="NCBI Taxonomy" id="2929485"/>
    <lineage>
        <taxon>Bacteria</taxon>
        <taxon>Pseudomonadati</taxon>
        <taxon>Thermodesulfobacteriota</taxon>
        <taxon>Desulfobacteria</taxon>
        <taxon>Desulfobacterales</taxon>
        <taxon>Desulfosarcinaceae</taxon>
        <taxon>Desulfatitalea</taxon>
    </lineage>
</organism>
<evidence type="ECO:0000256" key="4">
    <source>
        <dbReference type="ARBA" id="ARBA00022741"/>
    </source>
</evidence>
<dbReference type="InterPro" id="IPR036163">
    <property type="entry name" value="HMA_dom_sf"/>
</dbReference>
<dbReference type="Pfam" id="PF00702">
    <property type="entry name" value="Hydrolase"/>
    <property type="match status" value="1"/>
</dbReference>
<dbReference type="PRINTS" id="PR00119">
    <property type="entry name" value="CATATPASE"/>
</dbReference>
<dbReference type="InterPro" id="IPR051014">
    <property type="entry name" value="Cation_Transport_ATPase_IB"/>
</dbReference>
<dbReference type="EC" id="7.2.2.12" evidence="8"/>
<gene>
    <name evidence="12" type="primary">cadA</name>
    <name evidence="12" type="ORF">MRX98_12875</name>
</gene>